<dbReference type="Gene3D" id="3.30.70.2490">
    <property type="match status" value="1"/>
</dbReference>
<dbReference type="PIRSF" id="PIRSF000454">
    <property type="entry name" value="FAS_yeast_alpha"/>
    <property type="match status" value="1"/>
</dbReference>
<dbReference type="Gene3D" id="3.90.25.70">
    <property type="match status" value="1"/>
</dbReference>
<keyword evidence="5 6" id="KW-0808">Transferase</keyword>
<dbReference type="EC" id="2.3.1.41" evidence="2"/>
<dbReference type="GO" id="GO:0042759">
    <property type="term" value="P:long-chain fatty acid biosynthetic process"/>
    <property type="evidence" value="ECO:0007669"/>
    <property type="project" value="UniProtKB-UniRule"/>
</dbReference>
<dbReference type="EMBL" id="CAJPDQ010000018">
    <property type="protein sequence ID" value="CAF9922659.1"/>
    <property type="molecule type" value="Genomic_DNA"/>
</dbReference>
<dbReference type="SUPFAM" id="SSF52151">
    <property type="entry name" value="FabD/lysophospholipase-like"/>
    <property type="match status" value="1"/>
</dbReference>
<dbReference type="SUPFAM" id="SSF51735">
    <property type="entry name" value="NAD(P)-binding Rossmann-fold domains"/>
    <property type="match status" value="1"/>
</dbReference>
<evidence type="ECO:0000313" key="11">
    <source>
        <dbReference type="EMBL" id="CAF9922659.1"/>
    </source>
</evidence>
<dbReference type="InterPro" id="IPR041550">
    <property type="entry name" value="FASI_helical"/>
</dbReference>
<evidence type="ECO:0000256" key="7">
    <source>
        <dbReference type="PIRSR" id="PIRSR000454-1"/>
    </source>
</evidence>
<evidence type="ECO:0000256" key="6">
    <source>
        <dbReference type="PIRNR" id="PIRNR000454"/>
    </source>
</evidence>
<dbReference type="GO" id="GO:0008897">
    <property type="term" value="F:holo-[acyl-carrier-protein] synthase activity"/>
    <property type="evidence" value="ECO:0007669"/>
    <property type="project" value="InterPro"/>
</dbReference>
<dbReference type="InterPro" id="IPR016035">
    <property type="entry name" value="Acyl_Trfase/lysoPLipase"/>
</dbReference>
<feature type="region of interest" description="Disordered" evidence="9">
    <location>
        <begin position="1454"/>
        <end position="1473"/>
    </location>
</feature>
<keyword evidence="3 6" id="KW-0596">Phosphopantetheine</keyword>
<dbReference type="GO" id="GO:0004316">
    <property type="term" value="F:3-oxoacyl-[acyl-carrier-protein] reductase (NADPH) activity"/>
    <property type="evidence" value="ECO:0007669"/>
    <property type="project" value="InterPro"/>
</dbReference>
<dbReference type="Gene3D" id="3.40.47.10">
    <property type="match status" value="2"/>
</dbReference>
<dbReference type="Gene3D" id="6.10.140.1410">
    <property type="match status" value="1"/>
</dbReference>
<keyword evidence="12" id="KW-1185">Reference proteome</keyword>
<accession>A0A8H3IQW3</accession>
<dbReference type="PANTHER" id="PTHR10982:SF21">
    <property type="entry name" value="FATTY ACID SYNTHASE SUBUNIT BETA"/>
    <property type="match status" value="1"/>
</dbReference>
<dbReference type="OrthoDB" id="4251012at2759"/>
<evidence type="ECO:0000259" key="10">
    <source>
        <dbReference type="PROSITE" id="PS52004"/>
    </source>
</evidence>
<protein>
    <recommendedName>
        <fullName evidence="2">beta-ketoacyl-[acyl-carrier-protein] synthase I</fullName>
        <ecNumber evidence="2">2.3.1.41</ecNumber>
    </recommendedName>
</protein>
<keyword evidence="4" id="KW-0597">Phosphoprotein</keyword>
<evidence type="ECO:0000256" key="4">
    <source>
        <dbReference type="ARBA" id="ARBA00022553"/>
    </source>
</evidence>
<organism evidence="11 12">
    <name type="scientific">Gomphillus americanus</name>
    <dbReference type="NCBI Taxonomy" id="1940652"/>
    <lineage>
        <taxon>Eukaryota</taxon>
        <taxon>Fungi</taxon>
        <taxon>Dikarya</taxon>
        <taxon>Ascomycota</taxon>
        <taxon>Pezizomycotina</taxon>
        <taxon>Lecanoromycetes</taxon>
        <taxon>OSLEUM clade</taxon>
        <taxon>Ostropomycetidae</taxon>
        <taxon>Ostropales</taxon>
        <taxon>Graphidaceae</taxon>
        <taxon>Gomphilloideae</taxon>
        <taxon>Gomphillus</taxon>
    </lineage>
</organism>
<gene>
    <name evidence="11" type="ORF">GOMPHAMPRED_002637</name>
</gene>
<feature type="active site" description="For beta-ketoacyl synthase activity" evidence="7">
    <location>
        <position position="1193"/>
    </location>
</feature>
<proteinExistence type="inferred from homology"/>
<dbReference type="CDD" id="cd08950">
    <property type="entry name" value="KR_fFAS_SDR_c_like"/>
    <property type="match status" value="1"/>
</dbReference>
<dbReference type="GO" id="GO:0004312">
    <property type="term" value="F:fatty acid synthase activity"/>
    <property type="evidence" value="ECO:0007669"/>
    <property type="project" value="InterPro"/>
</dbReference>
<dbReference type="Pfam" id="PF02801">
    <property type="entry name" value="Ketoacyl-synt_C"/>
    <property type="match status" value="1"/>
</dbReference>
<dbReference type="Pfam" id="PF00109">
    <property type="entry name" value="ketoacyl-synt"/>
    <property type="match status" value="1"/>
</dbReference>
<sequence length="1634" mass="177814">MKPEVEQELAHILLIELLAHQFTFPVKWIETQHALLVDQGVERFIEVGPAPVLKNMAERTMENLFDGLNPLIKQREFLSVTKDSDRVYYRMAPSLDELPAVSPIQPVVTETALKTTTIPTSTSQLSMSTIADLPLTAAHVLRTLIAAKVKKPVSEIDSGTTIKKLAGGRSTMENEIVGDLLVEFKSLPDRPEEQTIGSLCDMVEASFGGQWGLYVTSQLARLFSTRMPGGFKIETVRDYIKSTWGLLEGRQNMILLLAITRPPSSRLKTFESAEAFFDDLVGIHTKETGILVQKGQATPSTAQTSSLPDPALIMEFEEARKSRSAKYMQLHAQDRGIDLLAGEKKASVVQTALNEALEELDLWTTEHGSTYVGGIKPILQTSKARRYESWSHWALQDVTILFHAMMNRELDQDEQTIARRVLHILNCTDKKLVGHLKIFANRAKQVTGDTGQAAFAILESLSTMCERAISTSPVFRSTFQNLMPVTEINIKGDISVKEIPRVSMHDLQGLILTIEKGITLPALHQPVNLEYPSFAIKTRGPAGWQHNEHVSLAYLRTIGQLNNQGISFEGKTALLIGAGSGSIGAEILKGLLAGGANVICATSSFSSDTTRYFQEIYAANSGRGSGLVVIPFNQASRQDIESITAYIYGEDGLGWDLDLVIPFAAISEAGCDIDQIDAKSELAHRAMLTNTIRLLGAIKRQKCTRGFYTRPAQVILPLSSNHGIIGRDGLYAESKLGLESLLYKWHSEDWSDYLSLCGAEIGWTRGTGLMSSNDVVAQEVEALGVRTFSCQEMAANLLALCAPSVIRFCQDEPILADLNGGLDKIKDLGTTLTSIRNQMQTTKANLSAVHEEQNQDANLVSGGNINKKDDTARYTISRGAVPMAELSTLPDMDYDTQIKPLVSELKGMVDLDRVAVIAGFAELGPFGSARTRMEMELGNGFTDAGCIELAWTMGLIKRPAGNKDYGCWVDSETGEPVPETTIKSKYQDKILSNTGIRLVKSDDHEQQVLQEIIVETDLQPFTTTVQIAMDYVKVHGKYVETWQGTNPNEWHVLLKAGATMMVPKAISNPATVVGQLPTGWDPKRYGIEESIITQVDTVTLYTLITTVEALLVAGIPDFYALYKHVHTSEVANCIGSGLGGLTSLKSLFRDRYLDNQTVQKDVLQETFINTTGAWINMLLLGASGPIRTPVGACATSLESLDSAAELIHSGKTKIAIVGGVDDWSHEVGAEFQNMRATADYTAQQTCGRPASEFSRPMTSTRAGFVEAQGAGVQIVTSARLALDLGLPIHGIIAFTGLASDKPGRSVPAPGKGLLNFAATTAGTTLQHPNPMLNITYRRRLLERRLTQIEQNRLAQLEDVELEACLLPASEIPAYTSARHAEISYEAATASASTRRDLGNEFYTTNPHIAPLAGALSVWNLTADSISVLCMHGTSTSKGDTNEAQVLNTQLSHLRNSNFSTSPPPPSSSSSSSSSPALAVCSKWLTGHAKGAAGAWSLNTALQILATGIVPRNGNLDDLSPELVCLEHVSFLGGRGTGVKVAGGVDCVSVSSFGFGQKGAQALIVHPRFLFAVIEKDDWVGYMGRMKARRRIARRELCDGIWKGDLVGKRIKKEGAWGRDVGDEVVLLDKAWRMG</sequence>
<dbReference type="GO" id="GO:0044550">
    <property type="term" value="P:secondary metabolite biosynthetic process"/>
    <property type="evidence" value="ECO:0007669"/>
    <property type="project" value="UniProtKB-ARBA"/>
</dbReference>
<evidence type="ECO:0000256" key="8">
    <source>
        <dbReference type="PIRSR" id="PIRSR000454-4"/>
    </source>
</evidence>
<dbReference type="InterPro" id="IPR040899">
    <property type="entry name" value="Fas_alpha_ACP"/>
</dbReference>
<evidence type="ECO:0000256" key="9">
    <source>
        <dbReference type="SAM" id="MobiDB-lite"/>
    </source>
</evidence>
<dbReference type="InterPro" id="IPR026025">
    <property type="entry name" value="FAS_alpha_yeast"/>
</dbReference>
<dbReference type="PROSITE" id="PS52004">
    <property type="entry name" value="KS3_2"/>
    <property type="match status" value="1"/>
</dbReference>
<comment type="similarity">
    <text evidence="1 6">Belongs to the thiolase-like superfamily. Fungal fatty acid synthetase subunit alpha family.</text>
</comment>
<feature type="domain" description="Ketosynthase family 3 (KS3)" evidence="10">
    <location>
        <begin position="1010"/>
        <end position="1565"/>
    </location>
</feature>
<dbReference type="InterPro" id="IPR014030">
    <property type="entry name" value="Ketoacyl_synth_N"/>
</dbReference>
<dbReference type="InterPro" id="IPR050830">
    <property type="entry name" value="Fungal_FAS"/>
</dbReference>
<dbReference type="GO" id="GO:0005835">
    <property type="term" value="C:fatty acid synthase complex"/>
    <property type="evidence" value="ECO:0007669"/>
    <property type="project" value="InterPro"/>
</dbReference>
<reference evidence="11" key="1">
    <citation type="submission" date="2021-03" db="EMBL/GenBank/DDBJ databases">
        <authorList>
            <person name="Tagirdzhanova G."/>
        </authorList>
    </citation>
    <scope>NUCLEOTIDE SEQUENCE</scope>
</reference>
<dbReference type="FunFam" id="3.90.25.70:FF:000001">
    <property type="entry name" value="Fatty acid synthase subunit alpha"/>
    <property type="match status" value="1"/>
</dbReference>
<dbReference type="Pfam" id="PF18314">
    <property type="entry name" value="FAS_I_H"/>
    <property type="match status" value="1"/>
</dbReference>
<dbReference type="InterPro" id="IPR036291">
    <property type="entry name" value="NAD(P)-bd_dom_sf"/>
</dbReference>
<dbReference type="PANTHER" id="PTHR10982">
    <property type="entry name" value="MALONYL COA-ACYL CARRIER PROTEIN TRANSACYLASE"/>
    <property type="match status" value="1"/>
</dbReference>
<dbReference type="InterPro" id="IPR047224">
    <property type="entry name" value="FAS_alpha_su_C"/>
</dbReference>
<dbReference type="InterPro" id="IPR016039">
    <property type="entry name" value="Thiolase-like"/>
</dbReference>
<dbReference type="PROSITE" id="PS00606">
    <property type="entry name" value="KS3_1"/>
    <property type="match status" value="1"/>
</dbReference>
<dbReference type="SUPFAM" id="SSF53901">
    <property type="entry name" value="Thiolase-like"/>
    <property type="match status" value="2"/>
</dbReference>
<dbReference type="InterPro" id="IPR018201">
    <property type="entry name" value="Ketoacyl_synth_AS"/>
</dbReference>
<dbReference type="InterPro" id="IPR020841">
    <property type="entry name" value="PKS_Beta-ketoAc_synthase_dom"/>
</dbReference>
<evidence type="ECO:0000256" key="5">
    <source>
        <dbReference type="ARBA" id="ARBA00022679"/>
    </source>
</evidence>
<evidence type="ECO:0000256" key="2">
    <source>
        <dbReference type="ARBA" id="ARBA00013191"/>
    </source>
</evidence>
<dbReference type="Proteomes" id="UP000664169">
    <property type="component" value="Unassembled WGS sequence"/>
</dbReference>
<dbReference type="InterPro" id="IPR014031">
    <property type="entry name" value="Ketoacyl_synth_C"/>
</dbReference>
<dbReference type="Gene3D" id="3.40.50.720">
    <property type="entry name" value="NAD(P)-binding Rossmann-like Domain"/>
    <property type="match status" value="2"/>
</dbReference>
<evidence type="ECO:0000313" key="12">
    <source>
        <dbReference type="Proteomes" id="UP000664169"/>
    </source>
</evidence>
<evidence type="ECO:0000256" key="3">
    <source>
        <dbReference type="ARBA" id="ARBA00022450"/>
    </source>
</evidence>
<dbReference type="Pfam" id="PF18325">
    <property type="entry name" value="Fas_alpha_ACP"/>
    <property type="match status" value="1"/>
</dbReference>
<comment type="caution">
    <text evidence="11">The sequence shown here is derived from an EMBL/GenBank/DDBJ whole genome shotgun (WGS) entry which is preliminary data.</text>
</comment>
<feature type="modified residue" description="O-(pantetheine 4'-phosphoryl)serine" evidence="8">
    <location>
        <position position="170"/>
    </location>
</feature>
<evidence type="ECO:0000256" key="1">
    <source>
        <dbReference type="ARBA" id="ARBA00007485"/>
    </source>
</evidence>
<dbReference type="CDD" id="cd00828">
    <property type="entry name" value="elong_cond_enzymes"/>
    <property type="match status" value="1"/>
</dbReference>
<name>A0A8H3IQW3_9LECA</name>
<dbReference type="GO" id="GO:0004315">
    <property type="term" value="F:3-oxoacyl-[acyl-carrier-protein] synthase activity"/>
    <property type="evidence" value="ECO:0007669"/>
    <property type="project" value="UniProtKB-EC"/>
</dbReference>